<sequence length="146" mass="16549">MGSGLSQPSPVPEDVKEDVKEAGFIMTEFFKAPTEENYQKILQFKKDVPEMRLYFGHLKTEYGLGGTPTEEEINLISTENRRLLSPDTILTPFDLDCLWGMFGVTGDTTYSDRVQSVLMDSRVDFLTKGSAMWSYNSFVEQGLLKK</sequence>
<reference evidence="1" key="1">
    <citation type="journal article" date="2019" name="MBio">
        <title>Virus Genomes from Deep Sea Sediments Expand the Ocean Megavirome and Support Independent Origins of Viral Gigantism.</title>
        <authorList>
            <person name="Backstrom D."/>
            <person name="Yutin N."/>
            <person name="Jorgensen S.L."/>
            <person name="Dharamshi J."/>
            <person name="Homa F."/>
            <person name="Zaremba-Niedwiedzka K."/>
            <person name="Spang A."/>
            <person name="Wolf Y.I."/>
            <person name="Koonin E.V."/>
            <person name="Ettema T.J."/>
        </authorList>
    </citation>
    <scope>NUCLEOTIDE SEQUENCE</scope>
</reference>
<gene>
    <name evidence="1" type="ORF">LCPAC304_06920</name>
</gene>
<protein>
    <submittedName>
        <fullName evidence="1">Uncharacterized protein</fullName>
    </submittedName>
</protein>
<organism evidence="1">
    <name type="scientific">Pithovirus LCPAC304</name>
    <dbReference type="NCBI Taxonomy" id="2506594"/>
    <lineage>
        <taxon>Viruses</taxon>
        <taxon>Pithoviruses</taxon>
    </lineage>
</organism>
<accession>A0A481ZA58</accession>
<dbReference type="EMBL" id="MK500575">
    <property type="protein sequence ID" value="QBK92345.1"/>
    <property type="molecule type" value="Genomic_DNA"/>
</dbReference>
<name>A0A481ZA58_9VIRU</name>
<proteinExistence type="predicted"/>
<evidence type="ECO:0000313" key="1">
    <source>
        <dbReference type="EMBL" id="QBK92345.1"/>
    </source>
</evidence>